<evidence type="ECO:0000256" key="1">
    <source>
        <dbReference type="ARBA" id="ARBA00004613"/>
    </source>
</evidence>
<keyword evidence="3 5" id="KW-0732">Signal</keyword>
<sequence length="237" mass="26262">MSCSILYLMLFVLFSCNCSSMSEAQEEEKTALTGRSKSSPVECGACGNQQSCLITGLCPLLAELSTTLQSLKASMDEGQFRRKEEHNVAFAAALGNRGDVGPFNTDVTLVYQKVFLNAGSCYNADTGIFTAPVKGVYFFSFSGHNRSSKAMGLRLFKNGQQMITVFNHPLGDRYDTGSNSISLTLEEGDHVYMRLSKIHGSLIMKMTTLHLVAIYFFLFDGLFKLYVLLFKCMVMYL</sequence>
<dbReference type="AlphaFoldDB" id="A0A7J6DF13"/>
<dbReference type="PANTHER" id="PTHR22923:SF102">
    <property type="entry name" value="CEREBELLIN 13-RELATED"/>
    <property type="match status" value="1"/>
</dbReference>
<dbReference type="PANTHER" id="PTHR22923">
    <property type="entry name" value="CEREBELLIN-RELATED"/>
    <property type="match status" value="1"/>
</dbReference>
<keyword evidence="4" id="KW-0472">Membrane</keyword>
<dbReference type="InterPro" id="IPR001073">
    <property type="entry name" value="C1q_dom"/>
</dbReference>
<organism evidence="7 8">
    <name type="scientific">Onychostoma macrolepis</name>
    <dbReference type="NCBI Taxonomy" id="369639"/>
    <lineage>
        <taxon>Eukaryota</taxon>
        <taxon>Metazoa</taxon>
        <taxon>Chordata</taxon>
        <taxon>Craniata</taxon>
        <taxon>Vertebrata</taxon>
        <taxon>Euteleostomi</taxon>
        <taxon>Actinopterygii</taxon>
        <taxon>Neopterygii</taxon>
        <taxon>Teleostei</taxon>
        <taxon>Ostariophysi</taxon>
        <taxon>Cypriniformes</taxon>
        <taxon>Cyprinidae</taxon>
        <taxon>Acrossocheilinae</taxon>
        <taxon>Onychostoma</taxon>
    </lineage>
</organism>
<evidence type="ECO:0000313" key="7">
    <source>
        <dbReference type="EMBL" id="KAF4117585.1"/>
    </source>
</evidence>
<keyword evidence="2" id="KW-0964">Secreted</keyword>
<dbReference type="GO" id="GO:0005576">
    <property type="term" value="C:extracellular region"/>
    <property type="evidence" value="ECO:0007669"/>
    <property type="project" value="UniProtKB-SubCell"/>
</dbReference>
<dbReference type="PROSITE" id="PS50871">
    <property type="entry name" value="C1Q"/>
    <property type="match status" value="1"/>
</dbReference>
<dbReference type="Proteomes" id="UP000579812">
    <property type="component" value="Unassembled WGS sequence"/>
</dbReference>
<dbReference type="PRINTS" id="PR00007">
    <property type="entry name" value="COMPLEMNTC1Q"/>
</dbReference>
<gene>
    <name evidence="7" type="ORF">G5714_002138</name>
</gene>
<reference evidence="7 8" key="1">
    <citation type="submission" date="2020-04" db="EMBL/GenBank/DDBJ databases">
        <title>Chromosome-level genome assembly of a cyprinid fish Onychostoma macrolepis by integration of Nanopore Sequencing, Bionano and Hi-C technology.</title>
        <authorList>
            <person name="Wang D."/>
        </authorList>
    </citation>
    <scope>NUCLEOTIDE SEQUENCE [LARGE SCALE GENOMIC DNA]</scope>
    <source>
        <strain evidence="7">SWU-2019</strain>
        <tissue evidence="7">Muscle</tissue>
    </source>
</reference>
<comment type="subcellular location">
    <subcellularLocation>
        <location evidence="1">Secreted</location>
    </subcellularLocation>
</comment>
<evidence type="ECO:0000256" key="5">
    <source>
        <dbReference type="SAM" id="SignalP"/>
    </source>
</evidence>
<evidence type="ECO:0000313" key="8">
    <source>
        <dbReference type="Proteomes" id="UP000579812"/>
    </source>
</evidence>
<dbReference type="SUPFAM" id="SSF49842">
    <property type="entry name" value="TNF-like"/>
    <property type="match status" value="1"/>
</dbReference>
<evidence type="ECO:0000256" key="4">
    <source>
        <dbReference type="SAM" id="Phobius"/>
    </source>
</evidence>
<name>A0A7J6DF13_9TELE</name>
<keyword evidence="8" id="KW-1185">Reference proteome</keyword>
<comment type="caution">
    <text evidence="7">The sequence shown here is derived from an EMBL/GenBank/DDBJ whole genome shotgun (WGS) entry which is preliminary data.</text>
</comment>
<evidence type="ECO:0000256" key="2">
    <source>
        <dbReference type="ARBA" id="ARBA00022525"/>
    </source>
</evidence>
<feature type="chain" id="PRO_5029748116" description="C1q domain-containing protein" evidence="5">
    <location>
        <begin position="25"/>
        <end position="237"/>
    </location>
</feature>
<feature type="domain" description="C1q" evidence="6">
    <location>
        <begin position="83"/>
        <end position="224"/>
    </location>
</feature>
<feature type="signal peptide" evidence="5">
    <location>
        <begin position="1"/>
        <end position="24"/>
    </location>
</feature>
<accession>A0A7J6DF13</accession>
<feature type="transmembrane region" description="Helical" evidence="4">
    <location>
        <begin position="209"/>
        <end position="229"/>
    </location>
</feature>
<evidence type="ECO:0000259" key="6">
    <source>
        <dbReference type="PROSITE" id="PS50871"/>
    </source>
</evidence>
<dbReference type="EMBL" id="JAAMOB010000002">
    <property type="protein sequence ID" value="KAF4117585.1"/>
    <property type="molecule type" value="Genomic_DNA"/>
</dbReference>
<dbReference type="InterPro" id="IPR008983">
    <property type="entry name" value="Tumour_necrosis_fac-like_dom"/>
</dbReference>
<dbReference type="SMART" id="SM00110">
    <property type="entry name" value="C1Q"/>
    <property type="match status" value="1"/>
</dbReference>
<dbReference type="Pfam" id="PF00386">
    <property type="entry name" value="C1q"/>
    <property type="match status" value="1"/>
</dbReference>
<keyword evidence="4" id="KW-0812">Transmembrane</keyword>
<evidence type="ECO:0000256" key="3">
    <source>
        <dbReference type="ARBA" id="ARBA00022729"/>
    </source>
</evidence>
<proteinExistence type="predicted"/>
<keyword evidence="4" id="KW-1133">Transmembrane helix</keyword>
<protein>
    <recommendedName>
        <fullName evidence="6">C1q domain-containing protein</fullName>
    </recommendedName>
</protein>
<dbReference type="Gene3D" id="2.60.120.40">
    <property type="match status" value="1"/>
</dbReference>
<dbReference type="InterPro" id="IPR050822">
    <property type="entry name" value="Cerebellin_Synaptic_Org"/>
</dbReference>